<sequence length="168" mass="17813">MHKLIATGLGIGYIRKGGGTVASIACCGVWYLVLLSGVWPGAAQPNAAQPGVAQPGGYWFLVPVLITSVITAVGIWSATVVEQEWGKDSYRVVVDELAGMCLTLLFIPITVKSLLAGLLLFRLFDIGKPLGIRKLEKLPGGWGVMLDDLLAGLYANILLRVALVLGIL</sequence>
<evidence type="ECO:0000259" key="2">
    <source>
        <dbReference type="Pfam" id="PF04608"/>
    </source>
</evidence>
<proteinExistence type="predicted"/>
<keyword evidence="1" id="KW-0812">Transmembrane</keyword>
<dbReference type="SUPFAM" id="SSF101307">
    <property type="entry name" value="YutG-like"/>
    <property type="match status" value="1"/>
</dbReference>
<dbReference type="GO" id="GO:0006629">
    <property type="term" value="P:lipid metabolic process"/>
    <property type="evidence" value="ECO:0007669"/>
    <property type="project" value="InterPro"/>
</dbReference>
<feature type="domain" description="YutG/PgpA" evidence="2">
    <location>
        <begin position="4"/>
        <end position="162"/>
    </location>
</feature>
<dbReference type="PANTHER" id="PTHR36305">
    <property type="entry name" value="PHOSPHATIDYLGLYCEROPHOSPHATASE A"/>
    <property type="match status" value="1"/>
</dbReference>
<dbReference type="PIRSF" id="PIRSF006162">
    <property type="entry name" value="PgpA"/>
    <property type="match status" value="1"/>
</dbReference>
<feature type="transmembrane region" description="Helical" evidence="1">
    <location>
        <begin position="21"/>
        <end position="39"/>
    </location>
</feature>
<dbReference type="RefSeq" id="WP_097125088.1">
    <property type="nucleotide sequence ID" value="NZ_OCNH01000001.1"/>
</dbReference>
<evidence type="ECO:0000313" key="3">
    <source>
        <dbReference type="EMBL" id="SOD80538.1"/>
    </source>
</evidence>
<dbReference type="Proteomes" id="UP000219452">
    <property type="component" value="Unassembled WGS sequence"/>
</dbReference>
<feature type="transmembrane region" description="Helical" evidence="1">
    <location>
        <begin position="59"/>
        <end position="81"/>
    </location>
</feature>
<dbReference type="PANTHER" id="PTHR36305:SF1">
    <property type="entry name" value="PHOSPHATIDYLGLYCEROPHOSPHATASE A"/>
    <property type="match status" value="1"/>
</dbReference>
<protein>
    <submittedName>
        <fullName evidence="3">Phosphatidylglycerophosphatase A</fullName>
    </submittedName>
</protein>
<feature type="transmembrane region" description="Helical" evidence="1">
    <location>
        <begin position="102"/>
        <end position="124"/>
    </location>
</feature>
<dbReference type="CDD" id="cd06971">
    <property type="entry name" value="PgpA"/>
    <property type="match status" value="1"/>
</dbReference>
<organism evidence="3 4">
    <name type="scientific">Spirosoma fluviale</name>
    <dbReference type="NCBI Taxonomy" id="1597977"/>
    <lineage>
        <taxon>Bacteria</taxon>
        <taxon>Pseudomonadati</taxon>
        <taxon>Bacteroidota</taxon>
        <taxon>Cytophagia</taxon>
        <taxon>Cytophagales</taxon>
        <taxon>Cytophagaceae</taxon>
        <taxon>Spirosoma</taxon>
    </lineage>
</organism>
<dbReference type="Pfam" id="PF04608">
    <property type="entry name" value="PgpA"/>
    <property type="match status" value="1"/>
</dbReference>
<feature type="transmembrane region" description="Helical" evidence="1">
    <location>
        <begin position="144"/>
        <end position="167"/>
    </location>
</feature>
<reference evidence="4" key="1">
    <citation type="submission" date="2017-09" db="EMBL/GenBank/DDBJ databases">
        <authorList>
            <person name="Varghese N."/>
            <person name="Submissions S."/>
        </authorList>
    </citation>
    <scope>NUCLEOTIDE SEQUENCE [LARGE SCALE GENOMIC DNA]</scope>
    <source>
        <strain evidence="4">DSM 29961</strain>
    </source>
</reference>
<name>A0A286FBC0_9BACT</name>
<evidence type="ECO:0000256" key="1">
    <source>
        <dbReference type="SAM" id="Phobius"/>
    </source>
</evidence>
<dbReference type="GO" id="GO:0008962">
    <property type="term" value="F:phosphatidylglycerophosphatase activity"/>
    <property type="evidence" value="ECO:0007669"/>
    <property type="project" value="InterPro"/>
</dbReference>
<keyword evidence="1" id="KW-0472">Membrane</keyword>
<evidence type="ECO:0000313" key="4">
    <source>
        <dbReference type="Proteomes" id="UP000219452"/>
    </source>
</evidence>
<dbReference type="InterPro" id="IPR007686">
    <property type="entry name" value="YutG/PgpA"/>
</dbReference>
<dbReference type="EMBL" id="OCNH01000001">
    <property type="protein sequence ID" value="SOD80538.1"/>
    <property type="molecule type" value="Genomic_DNA"/>
</dbReference>
<dbReference type="InterPro" id="IPR036681">
    <property type="entry name" value="PgpA-like_sf"/>
</dbReference>
<dbReference type="InterPro" id="IPR026037">
    <property type="entry name" value="PgpA"/>
</dbReference>
<dbReference type="AlphaFoldDB" id="A0A286FBC0"/>
<gene>
    <name evidence="3" type="ORF">SAMN06269250_1452</name>
</gene>
<keyword evidence="4" id="KW-1185">Reference proteome</keyword>
<accession>A0A286FBC0</accession>
<keyword evidence="1" id="KW-1133">Transmembrane helix</keyword>
<dbReference type="OrthoDB" id="9804091at2"/>